<proteinExistence type="predicted"/>
<evidence type="ECO:0000313" key="2">
    <source>
        <dbReference type="Proteomes" id="UP000515156"/>
    </source>
</evidence>
<evidence type="ECO:0000313" key="4">
    <source>
        <dbReference type="RefSeq" id="XP_030046594.1"/>
    </source>
</evidence>
<protein>
    <submittedName>
        <fullName evidence="3 4">Uncharacterized protein C4orf17 homolog</fullName>
    </submittedName>
</protein>
<dbReference type="Pfam" id="PF15256">
    <property type="entry name" value="SPATIAL"/>
    <property type="match status" value="1"/>
</dbReference>
<evidence type="ECO:0000313" key="5">
    <source>
        <dbReference type="RefSeq" id="XP_030046595.1"/>
    </source>
</evidence>
<organism evidence="2 3">
    <name type="scientific">Microcaecilia unicolor</name>
    <dbReference type="NCBI Taxonomy" id="1415580"/>
    <lineage>
        <taxon>Eukaryota</taxon>
        <taxon>Metazoa</taxon>
        <taxon>Chordata</taxon>
        <taxon>Craniata</taxon>
        <taxon>Vertebrata</taxon>
        <taxon>Euteleostomi</taxon>
        <taxon>Amphibia</taxon>
        <taxon>Gymnophiona</taxon>
        <taxon>Siphonopidae</taxon>
        <taxon>Microcaecilia</taxon>
    </lineage>
</organism>
<accession>A0A6P7X2A2</accession>
<dbReference type="AlphaFoldDB" id="A0A6P7X2A2"/>
<reference evidence="3 4" key="1">
    <citation type="submission" date="2025-04" db="UniProtKB">
        <authorList>
            <consortium name="RefSeq"/>
        </authorList>
    </citation>
    <scope>IDENTIFICATION</scope>
</reference>
<gene>
    <name evidence="3 4 5" type="primary">C2H4orf17</name>
</gene>
<feature type="region of interest" description="Disordered" evidence="1">
    <location>
        <begin position="144"/>
        <end position="176"/>
    </location>
</feature>
<dbReference type="GeneID" id="115461135"/>
<evidence type="ECO:0000256" key="1">
    <source>
        <dbReference type="SAM" id="MobiDB-lite"/>
    </source>
</evidence>
<dbReference type="RefSeq" id="XP_030046594.1">
    <property type="nucleotide sequence ID" value="XM_030190734.1"/>
</dbReference>
<dbReference type="KEGG" id="muo:115461135"/>
<keyword evidence="2" id="KW-1185">Reference proteome</keyword>
<dbReference type="CTD" id="362047"/>
<dbReference type="PANTHER" id="PTHR33772">
    <property type="entry name" value="THYMUS, BRAIN AND TESTES-ASSOCIATED"/>
    <property type="match status" value="1"/>
</dbReference>
<evidence type="ECO:0000313" key="3">
    <source>
        <dbReference type="RefSeq" id="XP_030046593.1"/>
    </source>
</evidence>
<dbReference type="Proteomes" id="UP000515156">
    <property type="component" value="Chromosome 2"/>
</dbReference>
<dbReference type="PANTHER" id="PTHR33772:SF1">
    <property type="entry name" value="PROTEIN TBATA"/>
    <property type="match status" value="1"/>
</dbReference>
<dbReference type="OrthoDB" id="9982103at2759"/>
<name>A0A6P7X2A2_9AMPH</name>
<sequence length="176" mass="20779">MNIRSQTCPKKSFAQTNHQFLLPSRLRIPSLAIPEEGHYLSRNIPHPKRVYHIKGLNDVPICYVKDERYFPIRLEHQIARLVYPDKEYLFQHASSGKSTITSHWDYLHEAKGFPPQTEHWKLWKQGLGRYIEKTRLPMFTKTIKKKEDPSKRTVEPSLKPAFQKNPPDGNTRLDYE</sequence>
<dbReference type="InterPro" id="IPR037394">
    <property type="entry name" value="TBATA-like"/>
</dbReference>
<dbReference type="RefSeq" id="XP_030046595.1">
    <property type="nucleotide sequence ID" value="XM_030190735.1"/>
</dbReference>
<feature type="compositionally biased region" description="Basic and acidic residues" evidence="1">
    <location>
        <begin position="145"/>
        <end position="154"/>
    </location>
</feature>
<dbReference type="RefSeq" id="XP_030046593.1">
    <property type="nucleotide sequence ID" value="XM_030190733.1"/>
</dbReference>